<evidence type="ECO:0000313" key="10">
    <source>
        <dbReference type="Proteomes" id="UP000176786"/>
    </source>
</evidence>
<comment type="function">
    <text evidence="7">Aspartyl-tRNA synthetase with relaxed tRNA specificity since it is able to aspartylate not only its cognate tRNA(Asp) but also tRNA(Asn). Reaction proceeds in two steps: L-aspartate is first activated by ATP to form Asp-AMP and then transferred to the acceptor end of tRNA(Asp/Asn).</text>
</comment>
<dbReference type="InterPro" id="IPR045864">
    <property type="entry name" value="aa-tRNA-synth_II/BPL/LPL"/>
</dbReference>
<keyword evidence="2 7" id="KW-0436">Ligase</keyword>
<dbReference type="EC" id="6.1.1.23" evidence="7"/>
<evidence type="ECO:0000256" key="3">
    <source>
        <dbReference type="ARBA" id="ARBA00022741"/>
    </source>
</evidence>
<dbReference type="InterPro" id="IPR004364">
    <property type="entry name" value="Aa-tRNA-synt_II"/>
</dbReference>
<dbReference type="InterPro" id="IPR004115">
    <property type="entry name" value="GAD-like_sf"/>
</dbReference>
<dbReference type="GO" id="GO:0005737">
    <property type="term" value="C:cytoplasm"/>
    <property type="evidence" value="ECO:0007669"/>
    <property type="project" value="UniProtKB-SubCell"/>
</dbReference>
<evidence type="ECO:0000256" key="5">
    <source>
        <dbReference type="ARBA" id="ARBA00022917"/>
    </source>
</evidence>
<evidence type="ECO:0000256" key="4">
    <source>
        <dbReference type="ARBA" id="ARBA00022840"/>
    </source>
</evidence>
<feature type="domain" description="Aminoacyl-transfer RNA synthetases class-II family profile" evidence="8">
    <location>
        <begin position="141"/>
        <end position="432"/>
    </location>
</feature>
<evidence type="ECO:0000313" key="9">
    <source>
        <dbReference type="EMBL" id="OGE84753.1"/>
    </source>
</evidence>
<dbReference type="PRINTS" id="PR01042">
    <property type="entry name" value="TRNASYNTHASP"/>
</dbReference>
<dbReference type="SUPFAM" id="SSF50249">
    <property type="entry name" value="Nucleic acid-binding proteins"/>
    <property type="match status" value="1"/>
</dbReference>
<dbReference type="InterPro" id="IPR047090">
    <property type="entry name" value="AspRS_core"/>
</dbReference>
<dbReference type="PANTHER" id="PTHR22594">
    <property type="entry name" value="ASPARTYL/LYSYL-TRNA SYNTHETASE"/>
    <property type="match status" value="1"/>
</dbReference>
<dbReference type="InterPro" id="IPR006195">
    <property type="entry name" value="aa-tRNA-synth_II"/>
</dbReference>
<dbReference type="GO" id="GO:0006422">
    <property type="term" value="P:aspartyl-tRNA aminoacylation"/>
    <property type="evidence" value="ECO:0007669"/>
    <property type="project" value="UniProtKB-UniRule"/>
</dbReference>
<comment type="similarity">
    <text evidence="1 7">Belongs to the class-II aminoacyl-tRNA synthetase family. Type 1 subfamily.</text>
</comment>
<evidence type="ECO:0000256" key="7">
    <source>
        <dbReference type="HAMAP-Rule" id="MF_00044"/>
    </source>
</evidence>
<keyword evidence="6 7" id="KW-0030">Aminoacyl-tRNA synthetase</keyword>
<dbReference type="PROSITE" id="PS50862">
    <property type="entry name" value="AA_TRNA_LIGASE_II"/>
    <property type="match status" value="1"/>
</dbReference>
<dbReference type="GO" id="GO:0004815">
    <property type="term" value="F:aspartate-tRNA ligase activity"/>
    <property type="evidence" value="ECO:0007669"/>
    <property type="project" value="UniProtKB-UniRule"/>
</dbReference>
<dbReference type="GO" id="GO:0005524">
    <property type="term" value="F:ATP binding"/>
    <property type="evidence" value="ECO:0007669"/>
    <property type="project" value="UniProtKB-UniRule"/>
</dbReference>
<dbReference type="EMBL" id="MFES01000036">
    <property type="protein sequence ID" value="OGE84753.1"/>
    <property type="molecule type" value="Genomic_DNA"/>
</dbReference>
<feature type="binding site" evidence="7">
    <location>
        <position position="174"/>
    </location>
    <ligand>
        <name>L-aspartate</name>
        <dbReference type="ChEBI" id="CHEBI:29991"/>
    </ligand>
</feature>
<dbReference type="Pfam" id="PF00152">
    <property type="entry name" value="tRNA-synt_2"/>
    <property type="match status" value="1"/>
</dbReference>
<dbReference type="AlphaFoldDB" id="A0A1F5P4E6"/>
<keyword evidence="3 7" id="KW-0547">Nucleotide-binding</keyword>
<dbReference type="GO" id="GO:0003676">
    <property type="term" value="F:nucleic acid binding"/>
    <property type="evidence" value="ECO:0007669"/>
    <property type="project" value="InterPro"/>
</dbReference>
<dbReference type="Pfam" id="PF01336">
    <property type="entry name" value="tRNA_anti-codon"/>
    <property type="match status" value="1"/>
</dbReference>
<dbReference type="InterPro" id="IPR004524">
    <property type="entry name" value="Asp-tRNA-ligase_1"/>
</dbReference>
<dbReference type="SUPFAM" id="SSF55681">
    <property type="entry name" value="Class II aaRS and biotin synthetases"/>
    <property type="match status" value="1"/>
</dbReference>
<feature type="region of interest" description="Aspartate" evidence="7">
    <location>
        <begin position="198"/>
        <end position="201"/>
    </location>
</feature>
<feature type="binding site" evidence="7">
    <location>
        <position position="220"/>
    </location>
    <ligand>
        <name>L-aspartate</name>
        <dbReference type="ChEBI" id="CHEBI:29991"/>
    </ligand>
</feature>
<comment type="subcellular location">
    <subcellularLocation>
        <location evidence="7">Cytoplasm</location>
    </subcellularLocation>
</comment>
<dbReference type="CDD" id="cd04317">
    <property type="entry name" value="EcAspRS_like_N"/>
    <property type="match status" value="1"/>
</dbReference>
<organism evidence="9 10">
    <name type="scientific">Candidatus Doudnabacteria bacterium RIFCSPHIGHO2_02_FULL_46_11</name>
    <dbReference type="NCBI Taxonomy" id="1817832"/>
    <lineage>
        <taxon>Bacteria</taxon>
        <taxon>Candidatus Doudnaibacteriota</taxon>
    </lineage>
</organism>
<comment type="catalytic activity">
    <reaction evidence="7">
        <text>tRNA(Asx) + L-aspartate + ATP = L-aspartyl-tRNA(Asx) + AMP + diphosphate</text>
        <dbReference type="Rhea" id="RHEA:18349"/>
        <dbReference type="Rhea" id="RHEA-COMP:9710"/>
        <dbReference type="Rhea" id="RHEA-COMP:9711"/>
        <dbReference type="ChEBI" id="CHEBI:29991"/>
        <dbReference type="ChEBI" id="CHEBI:30616"/>
        <dbReference type="ChEBI" id="CHEBI:33019"/>
        <dbReference type="ChEBI" id="CHEBI:78442"/>
        <dbReference type="ChEBI" id="CHEBI:78516"/>
        <dbReference type="ChEBI" id="CHEBI:456215"/>
        <dbReference type="EC" id="6.1.1.23"/>
    </reaction>
</comment>
<evidence type="ECO:0000256" key="6">
    <source>
        <dbReference type="ARBA" id="ARBA00023146"/>
    </source>
</evidence>
<comment type="subunit">
    <text evidence="7">Homodimer.</text>
</comment>
<keyword evidence="5 7" id="KW-0648">Protein biosynthesis</keyword>
<reference evidence="9 10" key="1">
    <citation type="journal article" date="2016" name="Nat. Commun.">
        <title>Thousands of microbial genomes shed light on interconnected biogeochemical processes in an aquifer system.</title>
        <authorList>
            <person name="Anantharaman K."/>
            <person name="Brown C.T."/>
            <person name="Hug L.A."/>
            <person name="Sharon I."/>
            <person name="Castelle C.J."/>
            <person name="Probst A.J."/>
            <person name="Thomas B.C."/>
            <person name="Singh A."/>
            <person name="Wilkins M.J."/>
            <person name="Karaoz U."/>
            <person name="Brodie E.L."/>
            <person name="Williams K.H."/>
            <person name="Hubbard S.S."/>
            <person name="Banfield J.F."/>
        </authorList>
    </citation>
    <scope>NUCLEOTIDE SEQUENCE [LARGE SCALE GENOMIC DNA]</scope>
</reference>
<feature type="site" description="Important for tRNA non-discrimination" evidence="7">
    <location>
        <position position="30"/>
    </location>
</feature>
<keyword evidence="7" id="KW-0963">Cytoplasm</keyword>
<proteinExistence type="inferred from homology"/>
<dbReference type="Gene3D" id="3.30.930.10">
    <property type="entry name" value="Bira Bifunctional Protein, Domain 2"/>
    <property type="match status" value="2"/>
</dbReference>
<keyword evidence="4 7" id="KW-0067">ATP-binding</keyword>
<dbReference type="STRING" id="1817832.A3J48_04315"/>
<sequence>MTDRTLNIDTVSKAGQEVTVAGWIANRRDHGKLIFLDLRDHTGLLQVVVNPKVSADAHSTAEKLRSEFVVVIKGKVNDRPANMVKAELSTGTVELEATEINILSEAQTPPFELDETKDVNEETRLKYRYLDLRSPRMQNNLRIKHKTTSLVREYLDKKGFIEIETPLLTKTSPEGARDFLVPSRYNPGKFYALPQSPQQYKQLLMLAGFDRYYQMARCLRDEDTRRDRVLEHTQIDMEMSFVTEEEVRAIVEGMMIYVVESLGKKVLQKPFPVYTHEQAVQEFGADKFDLRTEKNPEVFAFAWVVDFPLFDYDQEEKKYTFAHNPFSAPKAEDVDKLLKGEDLGDLRAQQYDLVCNGLELGSGGVRISDPQVQRKVFEIMGLSPEQTEERFGHLIKAYEYGAPPHAGIAPGLDRLVMLLTNEEDIREVIAFPTTASGQTAVMDAPSPATEQQLKELHLKIDKPEIRNPKSETKSNT</sequence>
<feature type="binding site" evidence="7">
    <location>
        <begin position="220"/>
        <end position="222"/>
    </location>
    <ligand>
        <name>ATP</name>
        <dbReference type="ChEBI" id="CHEBI:30616"/>
    </ligand>
</feature>
<comment type="caution">
    <text evidence="9">The sequence shown here is derived from an EMBL/GenBank/DDBJ whole genome shotgun (WGS) entry which is preliminary data.</text>
</comment>
<evidence type="ECO:0000256" key="2">
    <source>
        <dbReference type="ARBA" id="ARBA00022598"/>
    </source>
</evidence>
<dbReference type="GO" id="GO:0050560">
    <property type="term" value="F:aspartate-tRNA(Asn) ligase activity"/>
    <property type="evidence" value="ECO:0007669"/>
    <property type="project" value="UniProtKB-EC"/>
</dbReference>
<feature type="binding site" evidence="7">
    <location>
        <begin position="411"/>
        <end position="414"/>
    </location>
    <ligand>
        <name>ATP</name>
        <dbReference type="ChEBI" id="CHEBI:30616"/>
    </ligand>
</feature>
<protein>
    <recommendedName>
        <fullName evidence="7">Aspartate--tRNA(Asp/Asn) ligase</fullName>
        <ecNumber evidence="7">6.1.1.23</ecNumber>
    </recommendedName>
    <alternativeName>
        <fullName evidence="7">Aspartyl-tRNA synthetase</fullName>
        <shortName evidence="7">AspRS</shortName>
    </alternativeName>
    <alternativeName>
        <fullName evidence="7">Non-discriminating aspartyl-tRNA synthetase</fullName>
        <shortName evidence="7">ND-AspRS</shortName>
    </alternativeName>
</protein>
<accession>A0A1F5P4E6</accession>
<feature type="binding site" evidence="7">
    <location>
        <position position="366"/>
    </location>
    <ligand>
        <name>L-aspartate</name>
        <dbReference type="ChEBI" id="CHEBI:29991"/>
    </ligand>
</feature>
<comment type="caution">
    <text evidence="7">Lacks conserved residue(s) required for the propagation of feature annotation.</text>
</comment>
<dbReference type="Proteomes" id="UP000176786">
    <property type="component" value="Unassembled WGS sequence"/>
</dbReference>
<dbReference type="HAMAP" id="MF_00044">
    <property type="entry name" value="Asp_tRNA_synth_type1"/>
    <property type="match status" value="1"/>
</dbReference>
<feature type="binding site" evidence="7">
    <location>
        <position position="359"/>
    </location>
    <ligand>
        <name>ATP</name>
        <dbReference type="ChEBI" id="CHEBI:30616"/>
    </ligand>
</feature>
<name>A0A1F5P4E6_9BACT</name>
<evidence type="ECO:0000256" key="1">
    <source>
        <dbReference type="ARBA" id="ARBA00006303"/>
    </source>
</evidence>
<dbReference type="Gene3D" id="3.30.1360.30">
    <property type="entry name" value="GAD-like domain"/>
    <property type="match status" value="1"/>
</dbReference>
<evidence type="ECO:0000259" key="8">
    <source>
        <dbReference type="PROSITE" id="PS50862"/>
    </source>
</evidence>
<dbReference type="InterPro" id="IPR012340">
    <property type="entry name" value="NA-bd_OB-fold"/>
</dbReference>
<feature type="binding site" evidence="7">
    <location>
        <position position="323"/>
    </location>
    <ligand>
        <name>L-aspartate</name>
        <dbReference type="ChEBI" id="CHEBI:29991"/>
    </ligand>
</feature>
<dbReference type="Gene3D" id="2.40.50.140">
    <property type="entry name" value="Nucleic acid-binding proteins"/>
    <property type="match status" value="1"/>
</dbReference>
<dbReference type="NCBIfam" id="TIGR00459">
    <property type="entry name" value="aspS_bact"/>
    <property type="match status" value="1"/>
</dbReference>
<dbReference type="InterPro" id="IPR002312">
    <property type="entry name" value="Asp/Asn-tRNA-synth_IIb"/>
</dbReference>
<dbReference type="InterPro" id="IPR004365">
    <property type="entry name" value="NA-bd_OB_tRNA"/>
</dbReference>
<dbReference type="PANTHER" id="PTHR22594:SF5">
    <property type="entry name" value="ASPARTATE--TRNA LIGASE, MITOCHONDRIAL"/>
    <property type="match status" value="1"/>
</dbReference>
<dbReference type="CDD" id="cd00777">
    <property type="entry name" value="AspRS_core"/>
    <property type="match status" value="1"/>
</dbReference>
<gene>
    <name evidence="7" type="primary">aspS</name>
    <name evidence="9" type="ORF">A3J48_04315</name>
</gene>
<dbReference type="InterPro" id="IPR047089">
    <property type="entry name" value="Asp-tRNA-ligase_1_N"/>
</dbReference>